<accession>A0A2N9G9K1</accession>
<dbReference type="Gene3D" id="2.60.200.40">
    <property type="match status" value="1"/>
</dbReference>
<evidence type="ECO:0000313" key="2">
    <source>
        <dbReference type="EMBL" id="SPC95891.1"/>
    </source>
</evidence>
<dbReference type="PANTHER" id="PTHR33116">
    <property type="entry name" value="REVERSE TRANSCRIPTASE ZINC-BINDING DOMAIN-CONTAINING PROTEIN-RELATED-RELATED"/>
    <property type="match status" value="1"/>
</dbReference>
<name>A0A2N9G9K1_FAGSY</name>
<dbReference type="Pfam" id="PF00078">
    <property type="entry name" value="RVT_1"/>
    <property type="match status" value="1"/>
</dbReference>
<dbReference type="SUPFAM" id="SSF56672">
    <property type="entry name" value="DNA/RNA polymerases"/>
    <property type="match status" value="1"/>
</dbReference>
<organism evidence="2">
    <name type="scientific">Fagus sylvatica</name>
    <name type="common">Beechnut</name>
    <dbReference type="NCBI Taxonomy" id="28930"/>
    <lineage>
        <taxon>Eukaryota</taxon>
        <taxon>Viridiplantae</taxon>
        <taxon>Streptophyta</taxon>
        <taxon>Embryophyta</taxon>
        <taxon>Tracheophyta</taxon>
        <taxon>Spermatophyta</taxon>
        <taxon>Magnoliopsida</taxon>
        <taxon>eudicotyledons</taxon>
        <taxon>Gunneridae</taxon>
        <taxon>Pentapetalae</taxon>
        <taxon>rosids</taxon>
        <taxon>fabids</taxon>
        <taxon>Fagales</taxon>
        <taxon>Fagaceae</taxon>
        <taxon>Fagus</taxon>
    </lineage>
</organism>
<dbReference type="InterPro" id="IPR043502">
    <property type="entry name" value="DNA/RNA_pol_sf"/>
</dbReference>
<dbReference type="PROSITE" id="PS50878">
    <property type="entry name" value="RT_POL"/>
    <property type="match status" value="1"/>
</dbReference>
<dbReference type="Gene3D" id="3.60.10.10">
    <property type="entry name" value="Endonuclease/exonuclease/phosphatase"/>
    <property type="match status" value="2"/>
</dbReference>
<proteinExistence type="predicted"/>
<reference evidence="2" key="1">
    <citation type="submission" date="2018-02" db="EMBL/GenBank/DDBJ databases">
        <authorList>
            <person name="Cohen D.B."/>
            <person name="Kent A.D."/>
        </authorList>
    </citation>
    <scope>NUCLEOTIDE SEQUENCE</scope>
</reference>
<dbReference type="InterPro" id="IPR045363">
    <property type="entry name" value="CERK_C"/>
</dbReference>
<gene>
    <name evidence="2" type="ORF">FSB_LOCUS23773</name>
</gene>
<dbReference type="InterPro" id="IPR016064">
    <property type="entry name" value="NAD/diacylglycerol_kinase_sf"/>
</dbReference>
<protein>
    <recommendedName>
        <fullName evidence="1">Reverse transcriptase domain-containing protein</fullName>
    </recommendedName>
</protein>
<dbReference type="SUPFAM" id="SSF111331">
    <property type="entry name" value="NAD kinase/diacylglycerol kinase-like"/>
    <property type="match status" value="1"/>
</dbReference>
<dbReference type="PANTHER" id="PTHR33116:SF78">
    <property type="entry name" value="OS12G0587133 PROTEIN"/>
    <property type="match status" value="1"/>
</dbReference>
<sequence>MDPAARVLELTEFDAEPQSPMVCKPLAIIEPSVQKVMLSGNSGGKMRRGGKRSKWVNDQYKEICKLMGFPIDNHEQQCLDLLRRIEATRDSKKGEMGLEESDSFKVERGLNDPKKRVVLKNWLRTWKVDVVCLQETKLDKVDGRVIHSIWGNRFAGWEVLNADNTAGGVLLLWDKRVVDRVDSIVGRFSVSCHWKSLVDGFEWVGTGVYGPNRDDSRFPSERRGCVRVTPAMVEFSDFIEGSNLIDLPLNGGLYSWCNGSTNPSMSRIDRVLVSTDWEEHYPDVVQKLMPKPISDHNPVLLEAGGMARGKSSFKFENMWLQAPDFVVKVKEWWSGYSYSGTPSFVLAQKLKALKGDLKEWNKRVFGDVGIKRQQLECELQAFDDKESLSSLSLEEHILRDVCRAELENVAQLEEVSWRQKSRTLWLKEGDNNTKFFHKMANSHRRYNYMDKVVVDGVVYEEESEIREKVVHFYESLYQESETWRPTVDGLEFDGITATESALLEHKFEKDEVLQVVKDLQGDKAPGPDGFTMAFFQKCWSVIEEDVMGFFDEVYHHWRKILDSVLIANECLDSRLKSRNPGVICKLDIEKAYDHVNWSCLLHLMERMGFGRRWRLWIEACISSVQFSVLVNGSPEGFFSCSRGLRQGDPLSPLLFLLVMEVLSRMLSKMEEEGLIQGFRAGSNAVDGLCISHLLYADDTILFCDADPDQLLYVRMVLTCFEAVTGLRVNMAKSEMVPVGEVQNISELADSLCCHIGGLPLSYLGMPLGASYKAVAVWNPILEKLERRLSGWQKLYLSKGGRLTLLKSTLSSLPTYFLSLFTIPISVVRRIEKLQRDFLWGGLGDEVKHHLVSWDKVCAPKEVGGLGVRSLVLTNKALLGKWLWRFGLEGHHLWRRVLVAKFGSDLGGWRTKSIRGPHGCGLWKGIMSGWDDYFQHVEFVVGQGTRISFWKDKWCGDTSLMVLFPILFTCSANREATIAEVLSGPDSAGVREWNVTFVRDFNDWEVAVVAEFFQFLHSHKVPIVVPNMAPDGIAMEAVTTGTRDPITSALHIVLGKRVCLDVAQVVRWKTTSESKVEPSVRYAASFAGYGFYGDVITESEKYRWMGPKRYDYAGTKVFLKHRSYEAEVAYLEVQSEETNSTPERGRLSGRFRALRSPNKSERVICRVNCMVCNKKPDHVSMGSPRTALYPPPEETRWLRSKGRYLSIGAAIIACRNERAPDGLVADAHLSDGFLHLILIKDCPHALYLWHLTQLARRGGTPLNFKFVEHHKTTAFMFTSYGTESVWNLDGEPFQAHQLSAQVFRGLVTLFASGPEV</sequence>
<dbReference type="EMBL" id="OIVN01001613">
    <property type="protein sequence ID" value="SPC95891.1"/>
    <property type="molecule type" value="Genomic_DNA"/>
</dbReference>
<dbReference type="SUPFAM" id="SSF56219">
    <property type="entry name" value="DNase I-like"/>
    <property type="match status" value="1"/>
</dbReference>
<dbReference type="InterPro" id="IPR036691">
    <property type="entry name" value="Endo/exonu/phosph_ase_sf"/>
</dbReference>
<feature type="domain" description="Reverse transcriptase" evidence="1">
    <location>
        <begin position="407"/>
        <end position="767"/>
    </location>
</feature>
<evidence type="ECO:0000259" key="1">
    <source>
        <dbReference type="PROSITE" id="PS50878"/>
    </source>
</evidence>
<dbReference type="Pfam" id="PF19280">
    <property type="entry name" value="CERK_C"/>
    <property type="match status" value="1"/>
</dbReference>
<dbReference type="InterPro" id="IPR000477">
    <property type="entry name" value="RT_dom"/>
</dbReference>
<dbReference type="CDD" id="cd01650">
    <property type="entry name" value="RT_nLTR_like"/>
    <property type="match status" value="1"/>
</dbReference>